<feature type="domain" description="Transposase DDE" evidence="1">
    <location>
        <begin position="32"/>
        <end position="106"/>
    </location>
</feature>
<name>A0A0W0YT31_9GAMM</name>
<dbReference type="InterPro" id="IPR025668">
    <property type="entry name" value="Tnp_DDE_dom"/>
</dbReference>
<dbReference type="Proteomes" id="UP000054621">
    <property type="component" value="Unassembled WGS sequence"/>
</dbReference>
<protein>
    <submittedName>
        <fullName evidence="2">Transposase</fullName>
    </submittedName>
</protein>
<dbReference type="PATRIC" id="fig|28087.4.peg.197"/>
<dbReference type="OrthoDB" id="5652976at2"/>
<accession>A0A0W0YT31</accession>
<proteinExistence type="predicted"/>
<evidence type="ECO:0000313" key="2">
    <source>
        <dbReference type="EMBL" id="KTD60075.1"/>
    </source>
</evidence>
<organism evidence="2 3">
    <name type="scientific">Legionella sainthelensi</name>
    <dbReference type="NCBI Taxonomy" id="28087"/>
    <lineage>
        <taxon>Bacteria</taxon>
        <taxon>Pseudomonadati</taxon>
        <taxon>Pseudomonadota</taxon>
        <taxon>Gammaproteobacteria</taxon>
        <taxon>Legionellales</taxon>
        <taxon>Legionellaceae</taxon>
        <taxon>Legionella</taxon>
    </lineage>
</organism>
<dbReference type="Pfam" id="PF13737">
    <property type="entry name" value="DDE_Tnp_1_5"/>
    <property type="match status" value="1"/>
</dbReference>
<comment type="caution">
    <text evidence="2">The sequence shown here is derived from an EMBL/GenBank/DDBJ whole genome shotgun (WGS) entry which is preliminary data.</text>
</comment>
<reference evidence="2 3" key="1">
    <citation type="submission" date="2015-11" db="EMBL/GenBank/DDBJ databases">
        <title>Genomic analysis of 38 Legionella species identifies large and diverse effector repertoires.</title>
        <authorList>
            <person name="Burstein D."/>
            <person name="Amaro F."/>
            <person name="Zusman T."/>
            <person name="Lifshitz Z."/>
            <person name="Cohen O."/>
            <person name="Gilbert J.A."/>
            <person name="Pupko T."/>
            <person name="Shuman H.A."/>
            <person name="Segal G."/>
        </authorList>
    </citation>
    <scope>NUCLEOTIDE SEQUENCE [LARGE SCALE GENOMIC DNA]</scope>
    <source>
        <strain evidence="2 3">Mt.St.Helens-4</strain>
    </source>
</reference>
<evidence type="ECO:0000313" key="3">
    <source>
        <dbReference type="Proteomes" id="UP000054621"/>
    </source>
</evidence>
<gene>
    <name evidence="2" type="ORF">Lsai_0185</name>
</gene>
<dbReference type="EMBL" id="LNYV01000003">
    <property type="protein sequence ID" value="KTD60075.1"/>
    <property type="molecule type" value="Genomic_DNA"/>
</dbReference>
<dbReference type="AlphaFoldDB" id="A0A0W0YT31"/>
<evidence type="ECO:0000259" key="1">
    <source>
        <dbReference type="Pfam" id="PF13737"/>
    </source>
</evidence>
<sequence length="118" mass="13821">MPNKYPQKKGWNVPKPKYKLTNWSDYNDALRQWGNIIVWLSAETISQWYEKDRVYDGTGTPKRYSDFAIITCHKMRQVYRLPLRQRQGFIDSIFRIIGLSLDCPDLGFIVSVGKDNGC</sequence>